<dbReference type="Gene3D" id="2.30.120.10">
    <property type="match status" value="1"/>
</dbReference>
<dbReference type="PANTHER" id="PTHR34218">
    <property type="entry name" value="PEPTIDASE S45 PENICILLIN AMIDASE"/>
    <property type="match status" value="1"/>
</dbReference>
<gene>
    <name evidence="4" type="ORF">GCM10017559_29170</name>
</gene>
<dbReference type="Gene3D" id="1.10.439.10">
    <property type="entry name" value="Penicillin Amidohydrolase, domain 1"/>
    <property type="match status" value="1"/>
</dbReference>
<dbReference type="PANTHER" id="PTHR34218:SF4">
    <property type="entry name" value="ACYL-HOMOSERINE LACTONE ACYLASE QUIP"/>
    <property type="match status" value="1"/>
</dbReference>
<dbReference type="InterPro" id="IPR002692">
    <property type="entry name" value="S45"/>
</dbReference>
<reference evidence="5" key="1">
    <citation type="journal article" date="2019" name="Int. J. Syst. Evol. Microbiol.">
        <title>The Global Catalogue of Microorganisms (GCM) 10K type strain sequencing project: providing services to taxonomists for standard genome sequencing and annotation.</title>
        <authorList>
            <consortium name="The Broad Institute Genomics Platform"/>
            <consortium name="The Broad Institute Genome Sequencing Center for Infectious Disease"/>
            <person name="Wu L."/>
            <person name="Ma J."/>
        </authorList>
    </citation>
    <scope>NUCLEOTIDE SEQUENCE [LARGE SCALE GENOMIC DNA]</scope>
    <source>
        <strain evidence="5">JCM 3106</strain>
    </source>
</reference>
<keyword evidence="5" id="KW-1185">Reference proteome</keyword>
<evidence type="ECO:0000313" key="5">
    <source>
        <dbReference type="Proteomes" id="UP001499930"/>
    </source>
</evidence>
<dbReference type="InterPro" id="IPR043146">
    <property type="entry name" value="Penicillin_amidase_N_B-knob"/>
</dbReference>
<dbReference type="Gene3D" id="3.60.20.10">
    <property type="entry name" value="Glutamine Phosphoribosylpyrophosphate, subunit 1, domain 1"/>
    <property type="match status" value="1"/>
</dbReference>
<protein>
    <submittedName>
        <fullName evidence="4">Penicillin acylase family protein</fullName>
    </submittedName>
</protein>
<name>A0ABP6KH45_9ACTN</name>
<proteinExistence type="inferred from homology"/>
<keyword evidence="2" id="KW-0378">Hydrolase</keyword>
<dbReference type="Proteomes" id="UP001499930">
    <property type="component" value="Unassembled WGS sequence"/>
</dbReference>
<organism evidence="4 5">
    <name type="scientific">Streptosporangium longisporum</name>
    <dbReference type="NCBI Taxonomy" id="46187"/>
    <lineage>
        <taxon>Bacteria</taxon>
        <taxon>Bacillati</taxon>
        <taxon>Actinomycetota</taxon>
        <taxon>Actinomycetes</taxon>
        <taxon>Streptosporangiales</taxon>
        <taxon>Streptosporangiaceae</taxon>
        <taxon>Streptosporangium</taxon>
    </lineage>
</organism>
<dbReference type="InterPro" id="IPR023343">
    <property type="entry name" value="Penicillin_amidase_dom1"/>
</dbReference>
<evidence type="ECO:0000313" key="4">
    <source>
        <dbReference type="EMBL" id="GAA3005605.1"/>
    </source>
</evidence>
<sequence>MLAVVSGVGGACLLPQAAGAGTGNGAGNEAGRAAGPGLTVEPVAGLTKPVQMVVDRWGVPHIYARNTADLYLAQGFNAARDRLFQIDLWRRRGLGLLSEVLGPDHLAQDRATRLFLYRGDMDREWASYGPDAKMAATRFTEGVNAYIDRLRRFPEETPPEFRELGYAPARWSPEDVVRIRSHSLVVNLGPEVDRARAVCAGGIGVDPLMRRLQPDWRTSVPEGLDPCAIPADVLGVYQLATQGVTFRNGRVQAVTEPSVPAPAEGSNAWAVAPSRSTTGRAILASDPHRVMKAPSLRYVTHLSAPGLDVIGAGEPALPGVSIGHNGTVAFGLTIFGIDQEDLYVYRLDPADPGRYRYGQGWERMRTVTENVPVKGEAARPAELAFTRHGPVIKVDRERNLAYALRTTWSQPGTAPYFGSMAYMGARNWKEFTAAMRTWGGPPENQIYADTAGNIGWVPGGLAPRRVGYDGLMPVPGDGRYEWDGFHDGALLPRTYNPPKGIVASANEFNMPEDHPVKVGFDSWAFPYRHQRIVEVLSAKPRTSPADSRALQSDKLSIPARELVRRLAGMSATEPSAVKALELLRGFDAVIDADSAQAALFETWFTAHLEPAFARAVLPENVARMIFIHDPVLLMEAVREPERWFGADGAAVRDRLLLTSLAAAYDALVVRLGPDPAAWKWGDIQKMTFDHPLGENVGPFPRGGSWNTVDASNYLPGSYTPLSGATFKMVLDVGEWDRSRAINAPGQSGDPGSPHYRDLAPLWQKGEYFPLLYSRAAVEANAERRLLLTPLP</sequence>
<dbReference type="SUPFAM" id="SSF56235">
    <property type="entry name" value="N-terminal nucleophile aminohydrolases (Ntn hydrolases)"/>
    <property type="match status" value="1"/>
</dbReference>
<evidence type="ECO:0000256" key="3">
    <source>
        <dbReference type="ARBA" id="ARBA00023145"/>
    </source>
</evidence>
<evidence type="ECO:0000256" key="2">
    <source>
        <dbReference type="ARBA" id="ARBA00022801"/>
    </source>
</evidence>
<dbReference type="Pfam" id="PF01804">
    <property type="entry name" value="Penicil_amidase"/>
    <property type="match status" value="1"/>
</dbReference>
<accession>A0ABP6KH45</accession>
<comment type="similarity">
    <text evidence="1">Belongs to the peptidase S45 family.</text>
</comment>
<dbReference type="PIRSF" id="PIRSF001227">
    <property type="entry name" value="Pen_acylase"/>
    <property type="match status" value="1"/>
</dbReference>
<dbReference type="Gene3D" id="1.10.1400.10">
    <property type="match status" value="1"/>
</dbReference>
<dbReference type="InterPro" id="IPR043147">
    <property type="entry name" value="Penicillin_amidase_A-knob"/>
</dbReference>
<keyword evidence="3" id="KW-0865">Zymogen</keyword>
<dbReference type="InterPro" id="IPR029055">
    <property type="entry name" value="Ntn_hydrolases_N"/>
</dbReference>
<comment type="caution">
    <text evidence="4">The sequence shown here is derived from an EMBL/GenBank/DDBJ whole genome shotgun (WGS) entry which is preliminary data.</text>
</comment>
<dbReference type="EMBL" id="BAAAWD010000007">
    <property type="protein sequence ID" value="GAA3005605.1"/>
    <property type="molecule type" value="Genomic_DNA"/>
</dbReference>
<evidence type="ECO:0000256" key="1">
    <source>
        <dbReference type="ARBA" id="ARBA00006586"/>
    </source>
</evidence>
<dbReference type="InterPro" id="IPR014395">
    <property type="entry name" value="Pen/GL7ACA/AHL_acylase"/>
</dbReference>
<dbReference type="CDD" id="cd03747">
    <property type="entry name" value="Ntn_PGA_like"/>
    <property type="match status" value="1"/>
</dbReference>